<evidence type="ECO:0000313" key="3">
    <source>
        <dbReference type="Proteomes" id="UP000077857"/>
    </source>
</evidence>
<dbReference type="RefSeq" id="WP_064042038.1">
    <property type="nucleotide sequence ID" value="NZ_LUUJ01000110.1"/>
</dbReference>
<evidence type="ECO:0000313" key="2">
    <source>
        <dbReference type="EMBL" id="OAI12486.1"/>
    </source>
</evidence>
<gene>
    <name evidence="2" type="ORF">A1507_03140</name>
</gene>
<reference evidence="2 3" key="1">
    <citation type="submission" date="2016-03" db="EMBL/GenBank/DDBJ databases">
        <authorList>
            <person name="Ploux O."/>
        </authorList>
    </citation>
    <scope>NUCLEOTIDE SEQUENCE [LARGE SCALE GENOMIC DNA]</scope>
    <source>
        <strain evidence="2 3">R-45378</strain>
    </source>
</reference>
<evidence type="ECO:0000259" key="1">
    <source>
        <dbReference type="Pfam" id="PF09836"/>
    </source>
</evidence>
<protein>
    <recommendedName>
        <fullName evidence="1">Putative DNA-binding domain-containing protein</fullName>
    </recommendedName>
</protein>
<dbReference type="InterPro" id="IPR018640">
    <property type="entry name" value="DUF2063"/>
</dbReference>
<dbReference type="OrthoDB" id="4146344at2"/>
<comment type="caution">
    <text evidence="2">The sequence shown here is derived from an EMBL/GenBank/DDBJ whole genome shotgun (WGS) entry which is preliminary data.</text>
</comment>
<dbReference type="Proteomes" id="UP000077857">
    <property type="component" value="Unassembled WGS sequence"/>
</dbReference>
<dbReference type="Gene3D" id="1.10.150.690">
    <property type="entry name" value="DUF2063"/>
    <property type="match status" value="1"/>
</dbReference>
<dbReference type="InterPro" id="IPR044922">
    <property type="entry name" value="DUF2063_N_sf"/>
</dbReference>
<dbReference type="EMBL" id="LUUJ01000110">
    <property type="protein sequence ID" value="OAI12486.1"/>
    <property type="molecule type" value="Genomic_DNA"/>
</dbReference>
<feature type="domain" description="Putative DNA-binding" evidence="1">
    <location>
        <begin position="6"/>
        <end position="95"/>
    </location>
</feature>
<sequence length="256" mass="27159">MSKLHELQRDFAGFVFGDSGNIPHGIIANGIAPEQRMAVYRHNTQTGLSQALRDTYPVVNRLVGSGFFDQLARAYLAEHPPAAACLIEFGANFADTIAGFAAAASLPYLADVARLEWLCHMAYHAADSSLPDLTGLANVAATDCGKLTVALHPSAGLIESAYPLQQIWLSNQADFEGDPHIELDGGACRLLVFRPQWEVEIRPLALAEYRCLAALAGGEGLTVAVGAALAADPGFAVEPWLLAGLRSGLIADIVLP</sequence>
<organism evidence="2 3">
    <name type="scientific">Methylomonas koyamae</name>
    <dbReference type="NCBI Taxonomy" id="702114"/>
    <lineage>
        <taxon>Bacteria</taxon>
        <taxon>Pseudomonadati</taxon>
        <taxon>Pseudomonadota</taxon>
        <taxon>Gammaproteobacteria</taxon>
        <taxon>Methylococcales</taxon>
        <taxon>Methylococcaceae</taxon>
        <taxon>Methylomonas</taxon>
    </lineage>
</organism>
<accession>A0A177N3D9</accession>
<dbReference type="AlphaFoldDB" id="A0A177N3D9"/>
<name>A0A177N3D9_9GAMM</name>
<dbReference type="Pfam" id="PF09836">
    <property type="entry name" value="DUF2063"/>
    <property type="match status" value="1"/>
</dbReference>
<proteinExistence type="predicted"/>